<dbReference type="OrthoDB" id="5332281at2759"/>
<dbReference type="EMBL" id="FJOG01000002">
    <property type="protein sequence ID" value="CZR51515.1"/>
    <property type="molecule type" value="Genomic_DNA"/>
</dbReference>
<dbReference type="Proteomes" id="UP000184330">
    <property type="component" value="Unassembled WGS sequence"/>
</dbReference>
<dbReference type="InterPro" id="IPR043129">
    <property type="entry name" value="ATPase_NBD"/>
</dbReference>
<evidence type="ECO:0000256" key="1">
    <source>
        <dbReference type="SAM" id="MobiDB-lite"/>
    </source>
</evidence>
<proteinExistence type="predicted"/>
<feature type="compositionally biased region" description="Basic residues" evidence="1">
    <location>
        <begin position="1"/>
        <end position="10"/>
    </location>
</feature>
<feature type="region of interest" description="Disordered" evidence="1">
    <location>
        <begin position="609"/>
        <end position="634"/>
    </location>
</feature>
<name>A0A1L7WFH5_9HELO</name>
<organism evidence="2 3">
    <name type="scientific">Phialocephala subalpina</name>
    <dbReference type="NCBI Taxonomy" id="576137"/>
    <lineage>
        <taxon>Eukaryota</taxon>
        <taxon>Fungi</taxon>
        <taxon>Dikarya</taxon>
        <taxon>Ascomycota</taxon>
        <taxon>Pezizomycotina</taxon>
        <taxon>Leotiomycetes</taxon>
        <taxon>Helotiales</taxon>
        <taxon>Mollisiaceae</taxon>
        <taxon>Phialocephala</taxon>
        <taxon>Phialocephala fortinii species complex</taxon>
    </lineage>
</organism>
<accession>A0A1L7WFH5</accession>
<evidence type="ECO:0008006" key="4">
    <source>
        <dbReference type="Google" id="ProtNLM"/>
    </source>
</evidence>
<sequence length="634" mass="69627">MNSGNKKGHRVVSSSTATTTKIDTQTTSSTIGTGSVSIFGLGSVQFSGISTNTPTLPFRHAGEQKKGHGGFADKLIIGIDFGTTYTGIAYAYASKPEEIRVIKEWEGDYTIGCNDFTKAPSLMKYTSAESNEYTWGYHINVNEPGVIRGIKLDLDPGRRDFYKKSGSAADATGNIAVQLEHTASIEQAHLYKTTVDIVSDYIRAAYTYALSQIRTQSIGGFVDGLKKEFAVTVPAIWSEEAKTSTLLAVRKAHIDFRVLSPADLITEPEAAALCVFHAFSKTGLKIGDTFLLCDAGGGTVDLVSYKVKATKPKLELEEIVEPSGGAVGSMMLNVAFDNYLKNALGDAQYEEFFKSDCYKYHEAMAKFESSMKPRFNGAQEWDEKAKRFGKISFGEVTIKDDPQKCISKGHLTVTGKTLFDIFDPLVTEIENLVTAQLNSVKAKGGASTKCIFLVGGFGASPYLQKRLKALAGESIDVIYPPDAWSAVVRGAVLSKIPNVISVVACVAARSYGVRANVVFHPHEHTLKAASHKYFDYFENTWRIPMMEWSVLKGEELDREKEWSVDFFRAIPLDYKDEDLLFECELEECDATFPSQYPWEGRPPSLSSLPALPSHSLDRPPVPPSFTHSNKLQVG</sequence>
<dbReference type="CDD" id="cd10170">
    <property type="entry name" value="ASKHA_NBD_HSP70"/>
    <property type="match status" value="1"/>
</dbReference>
<protein>
    <recommendedName>
        <fullName evidence="4">Hsp70 protein</fullName>
    </recommendedName>
</protein>
<dbReference type="SUPFAM" id="SSF53067">
    <property type="entry name" value="Actin-like ATPase domain"/>
    <property type="match status" value="2"/>
</dbReference>
<feature type="compositionally biased region" description="Polar residues" evidence="1">
    <location>
        <begin position="625"/>
        <end position="634"/>
    </location>
</feature>
<dbReference type="STRING" id="576137.A0A1L7WFH5"/>
<reference evidence="2 3" key="1">
    <citation type="submission" date="2016-03" db="EMBL/GenBank/DDBJ databases">
        <authorList>
            <person name="Ploux O."/>
        </authorList>
    </citation>
    <scope>NUCLEOTIDE SEQUENCE [LARGE SCALE GENOMIC DNA]</scope>
    <source>
        <strain evidence="2 3">UAMH 11012</strain>
    </source>
</reference>
<evidence type="ECO:0000313" key="3">
    <source>
        <dbReference type="Proteomes" id="UP000184330"/>
    </source>
</evidence>
<dbReference type="AlphaFoldDB" id="A0A1L7WFH5"/>
<dbReference type="PANTHER" id="PTHR14187:SF82">
    <property type="entry name" value="FAMILY CHAPERONE, PUTATIVE (AFU_ORTHOLOGUE AFUA_7G08575)-RELATED"/>
    <property type="match status" value="1"/>
</dbReference>
<keyword evidence="3" id="KW-1185">Reference proteome</keyword>
<gene>
    <name evidence="2" type="ORF">PAC_01392</name>
</gene>
<evidence type="ECO:0000313" key="2">
    <source>
        <dbReference type="EMBL" id="CZR51515.1"/>
    </source>
</evidence>
<dbReference type="PANTHER" id="PTHR14187">
    <property type="entry name" value="ALPHA KINASE/ELONGATION FACTOR 2 KINASE"/>
    <property type="match status" value="1"/>
</dbReference>
<dbReference type="Gene3D" id="3.30.420.40">
    <property type="match status" value="1"/>
</dbReference>
<feature type="region of interest" description="Disordered" evidence="1">
    <location>
        <begin position="1"/>
        <end position="20"/>
    </location>
</feature>